<dbReference type="GeneID" id="10027349"/>
<keyword evidence="1" id="KW-0413">Isomerase</keyword>
<sequence>MADLLTSYFHIGGNSIVPGPVQASEYVTGSSNVFPKYADAITETAWELWHFDGVSEDGRAAVVVSITRNAEGRNKGGFKVQVIAKWPDNSTWHRDLYFPESVVTAAGGEDGNILGVWKDSSSNGSISFNVSAGALQAELSFDVPDIVNGRMNLTTLAGDQGLDTCPRLGPAVHYVRPIGRASATADMTFSDAEDKSPRRLLLGLDGVKAHGGMDHVWSHSAWPQVMSESYYLRAQVGPYAMQVMRIFSTVQSGKTPYTTARLYRDGGLVCAAQNIVAADESEITEDSLAINKVDGPNSDPKASGVAGAFRDKNNGYIVEFAKANTDGRRWKFQVLHESVLWNIPTSGPGPAATGNTGFIESVLGGMDRESYRGVGTGGQCELQSPLVS</sequence>
<dbReference type="InterPro" id="IPR054499">
    <property type="entry name" value="DA_C"/>
</dbReference>
<dbReference type="HOGENOM" id="CLU_041924_2_0_1"/>
<dbReference type="Pfam" id="PF24137">
    <property type="entry name" value="DA_N"/>
    <property type="match status" value="1"/>
</dbReference>
<reference evidence="6" key="1">
    <citation type="journal article" date="2012" name="MBio">
        <title>Comparative genome analysis of Trichophyton rubrum and related dermatophytes reveals candidate genes involved in infection.</title>
        <authorList>
            <person name="Martinez D.A."/>
            <person name="Oliver B.G."/>
            <person name="Graeser Y."/>
            <person name="Goldberg J.M."/>
            <person name="Li W."/>
            <person name="Martinez-Rossi N.M."/>
            <person name="Monod M."/>
            <person name="Shelest E."/>
            <person name="Barton R.C."/>
            <person name="Birch E."/>
            <person name="Brakhage A.A."/>
            <person name="Chen Z."/>
            <person name="Gurr S.J."/>
            <person name="Heiman D."/>
            <person name="Heitman J."/>
            <person name="Kosti I."/>
            <person name="Rossi A."/>
            <person name="Saif S."/>
            <person name="Samalova M."/>
            <person name="Saunders C.W."/>
            <person name="Shea T."/>
            <person name="Summerbell R.C."/>
            <person name="Xu J."/>
            <person name="Young S."/>
            <person name="Zeng Q."/>
            <person name="Birren B.W."/>
            <person name="Cuomo C.A."/>
            <person name="White T.C."/>
        </authorList>
    </citation>
    <scope>NUCLEOTIDE SEQUENCE [LARGE SCALE GENOMIC DNA]</scope>
    <source>
        <strain evidence="6">ATCC MYA-4604 / CBS 118893</strain>
    </source>
</reference>
<keyword evidence="6" id="KW-1185">Reference proteome</keyword>
<dbReference type="EMBL" id="DS989825">
    <property type="protein sequence ID" value="EFR01670.1"/>
    <property type="molecule type" value="Genomic_DNA"/>
</dbReference>
<dbReference type="eggNOG" id="ENOG502SISX">
    <property type="taxonomic scope" value="Eukaryota"/>
</dbReference>
<evidence type="ECO:0000313" key="6">
    <source>
        <dbReference type="Proteomes" id="UP000002669"/>
    </source>
</evidence>
<dbReference type="Proteomes" id="UP000002669">
    <property type="component" value="Unassembled WGS sequence"/>
</dbReference>
<evidence type="ECO:0000256" key="2">
    <source>
        <dbReference type="ARBA" id="ARBA00046325"/>
    </source>
</evidence>
<dbReference type="VEuPathDB" id="FungiDB:MGYG_04673"/>
<proteinExistence type="inferred from homology"/>
<dbReference type="InterPro" id="IPR056402">
    <property type="entry name" value="DA_N"/>
</dbReference>
<dbReference type="STRING" id="535722.E4UW62"/>
<evidence type="ECO:0000256" key="1">
    <source>
        <dbReference type="ARBA" id="ARBA00023235"/>
    </source>
</evidence>
<protein>
    <recommendedName>
        <fullName evidence="7">Diels-Alderase</fullName>
    </recommendedName>
</protein>
<dbReference type="OrthoDB" id="5344254at2759"/>
<organism evidence="6">
    <name type="scientific">Arthroderma gypseum (strain ATCC MYA-4604 / CBS 118893)</name>
    <name type="common">Microsporum gypseum</name>
    <dbReference type="NCBI Taxonomy" id="535722"/>
    <lineage>
        <taxon>Eukaryota</taxon>
        <taxon>Fungi</taxon>
        <taxon>Dikarya</taxon>
        <taxon>Ascomycota</taxon>
        <taxon>Pezizomycotina</taxon>
        <taxon>Eurotiomycetes</taxon>
        <taxon>Eurotiomycetidae</taxon>
        <taxon>Onygenales</taxon>
        <taxon>Arthrodermataceae</taxon>
        <taxon>Nannizzia</taxon>
    </lineage>
</organism>
<dbReference type="OMA" id="VGPYAMQ"/>
<comment type="similarity">
    <text evidence="2">Belongs to the Diels-Alderase family.</text>
</comment>
<evidence type="ECO:0000259" key="3">
    <source>
        <dbReference type="Pfam" id="PF22903"/>
    </source>
</evidence>
<name>E4UW62_ARTGP</name>
<evidence type="ECO:0000259" key="4">
    <source>
        <dbReference type="Pfam" id="PF24137"/>
    </source>
</evidence>
<dbReference type="InParanoid" id="E4UW62"/>
<dbReference type="GO" id="GO:0016853">
    <property type="term" value="F:isomerase activity"/>
    <property type="evidence" value="ECO:0007669"/>
    <property type="project" value="UniProtKB-KW"/>
</dbReference>
<dbReference type="RefSeq" id="XP_003172081.1">
    <property type="nucleotide sequence ID" value="XM_003172033.1"/>
</dbReference>
<feature type="domain" description="Diels-Alderase N-terminal" evidence="4">
    <location>
        <begin position="5"/>
        <end position="217"/>
    </location>
</feature>
<dbReference type="AlphaFoldDB" id="E4UW62"/>
<feature type="domain" description="Diels-Alderase C-terminal" evidence="3">
    <location>
        <begin position="221"/>
        <end position="382"/>
    </location>
</feature>
<accession>E4UW62</accession>
<dbReference type="Pfam" id="PF22903">
    <property type="entry name" value="DA_C"/>
    <property type="match status" value="1"/>
</dbReference>
<evidence type="ECO:0000313" key="5">
    <source>
        <dbReference type="EMBL" id="EFR01670.1"/>
    </source>
</evidence>
<evidence type="ECO:0008006" key="7">
    <source>
        <dbReference type="Google" id="ProtNLM"/>
    </source>
</evidence>
<gene>
    <name evidence="5" type="ORF">MGYG_04673</name>
</gene>